<protein>
    <submittedName>
        <fullName evidence="1">Uncharacterized protein</fullName>
    </submittedName>
</protein>
<keyword evidence="2" id="KW-1185">Reference proteome</keyword>
<organism evidence="1 2">
    <name type="scientific">Nocardiopsis sediminis</name>
    <dbReference type="NCBI Taxonomy" id="1778267"/>
    <lineage>
        <taxon>Bacteria</taxon>
        <taxon>Bacillati</taxon>
        <taxon>Actinomycetota</taxon>
        <taxon>Actinomycetes</taxon>
        <taxon>Streptosporangiales</taxon>
        <taxon>Nocardiopsidaceae</taxon>
        <taxon>Nocardiopsis</taxon>
    </lineage>
</organism>
<gene>
    <name evidence="1" type="ORF">ACFOVU_15990</name>
</gene>
<dbReference type="RefSeq" id="WP_378534396.1">
    <property type="nucleotide sequence ID" value="NZ_JBHSBH010000010.1"/>
</dbReference>
<reference evidence="2" key="1">
    <citation type="journal article" date="2019" name="Int. J. Syst. Evol. Microbiol.">
        <title>The Global Catalogue of Microorganisms (GCM) 10K type strain sequencing project: providing services to taxonomists for standard genome sequencing and annotation.</title>
        <authorList>
            <consortium name="The Broad Institute Genomics Platform"/>
            <consortium name="The Broad Institute Genome Sequencing Center for Infectious Disease"/>
            <person name="Wu L."/>
            <person name="Ma J."/>
        </authorList>
    </citation>
    <scope>NUCLEOTIDE SEQUENCE [LARGE SCALE GENOMIC DNA]</scope>
    <source>
        <strain evidence="2">TBRC 1826</strain>
    </source>
</reference>
<evidence type="ECO:0000313" key="2">
    <source>
        <dbReference type="Proteomes" id="UP001595847"/>
    </source>
</evidence>
<dbReference type="Proteomes" id="UP001595847">
    <property type="component" value="Unassembled WGS sequence"/>
</dbReference>
<dbReference type="EMBL" id="JBHSBH010000010">
    <property type="protein sequence ID" value="MFC3997433.1"/>
    <property type="molecule type" value="Genomic_DNA"/>
</dbReference>
<comment type="caution">
    <text evidence="1">The sequence shown here is derived from an EMBL/GenBank/DDBJ whole genome shotgun (WGS) entry which is preliminary data.</text>
</comment>
<sequence>MLMTFAEEMRCRWPGLVIWPGTATGRWWAMHPALPHLVDGATPREIAERLRYRLEAAGVSEHPL</sequence>
<proteinExistence type="predicted"/>
<name>A0ABV8FQ46_9ACTN</name>
<accession>A0ABV8FQ46</accession>
<evidence type="ECO:0000313" key="1">
    <source>
        <dbReference type="EMBL" id="MFC3997433.1"/>
    </source>
</evidence>